<accession>A0A1Z3HIG9</accession>
<dbReference type="PANTHER" id="PTHR42794">
    <property type="entry name" value="HEMIN IMPORT ATP-BINDING PROTEIN HMUV"/>
    <property type="match status" value="1"/>
</dbReference>
<dbReference type="KEGG" id="hhg:XM38_010210"/>
<sequence>MALALAQNPKVLLLDEPTTFLDLHYQLQLLELLKRLNRQRGLSIITVLHDINMAARYSDRIALLRQGQLWAVGSPAEVLTPTLMRQVFDVEVALLHTPVGLQMCPLTASPLTSEV</sequence>
<evidence type="ECO:0000313" key="4">
    <source>
        <dbReference type="Proteomes" id="UP000191901"/>
    </source>
</evidence>
<name>A0A1Z3HIG9_9CYAN</name>
<dbReference type="Proteomes" id="UP000191901">
    <property type="component" value="Chromosome"/>
</dbReference>
<organism evidence="3 4">
    <name type="scientific">Halomicronema hongdechloris C2206</name>
    <dbReference type="NCBI Taxonomy" id="1641165"/>
    <lineage>
        <taxon>Bacteria</taxon>
        <taxon>Bacillati</taxon>
        <taxon>Cyanobacteriota</taxon>
        <taxon>Cyanophyceae</taxon>
        <taxon>Nodosilineales</taxon>
        <taxon>Nodosilineaceae</taxon>
        <taxon>Halomicronema</taxon>
    </lineage>
</organism>
<keyword evidence="2" id="KW-1278">Translocase</keyword>
<proteinExistence type="predicted"/>
<dbReference type="AlphaFoldDB" id="A0A1Z3HIG9"/>
<dbReference type="SUPFAM" id="SSF52540">
    <property type="entry name" value="P-loop containing nucleoside triphosphate hydrolases"/>
    <property type="match status" value="1"/>
</dbReference>
<evidence type="ECO:0000256" key="2">
    <source>
        <dbReference type="ARBA" id="ARBA00022967"/>
    </source>
</evidence>
<evidence type="ECO:0000313" key="3">
    <source>
        <dbReference type="EMBL" id="ASC70091.1"/>
    </source>
</evidence>
<gene>
    <name evidence="3" type="ORF">XM38_010210</name>
</gene>
<dbReference type="InterPro" id="IPR027417">
    <property type="entry name" value="P-loop_NTPase"/>
</dbReference>
<reference evidence="3 4" key="1">
    <citation type="journal article" date="2016" name="Biochim. Biophys. Acta">
        <title>Characterization of red-shifted phycobilisomes isolated from the chlorophyll f-containing cyanobacterium Halomicronema hongdechloris.</title>
        <authorList>
            <person name="Li Y."/>
            <person name="Lin Y."/>
            <person name="Garvey C.J."/>
            <person name="Birch D."/>
            <person name="Corkery R.W."/>
            <person name="Loughlin P.C."/>
            <person name="Scheer H."/>
            <person name="Willows R.D."/>
            <person name="Chen M."/>
        </authorList>
    </citation>
    <scope>NUCLEOTIDE SEQUENCE [LARGE SCALE GENOMIC DNA]</scope>
    <source>
        <strain evidence="3 4">C2206</strain>
    </source>
</reference>
<protein>
    <submittedName>
        <fullName evidence="3">ABC transporter protein</fullName>
    </submittedName>
</protein>
<dbReference type="PANTHER" id="PTHR42794:SF1">
    <property type="entry name" value="HEMIN IMPORT ATP-BINDING PROTEIN HMUV"/>
    <property type="match status" value="1"/>
</dbReference>
<keyword evidence="1" id="KW-0813">Transport</keyword>
<keyword evidence="4" id="KW-1185">Reference proteome</keyword>
<dbReference type="Gene3D" id="3.40.50.300">
    <property type="entry name" value="P-loop containing nucleotide triphosphate hydrolases"/>
    <property type="match status" value="1"/>
</dbReference>
<evidence type="ECO:0000256" key="1">
    <source>
        <dbReference type="ARBA" id="ARBA00022448"/>
    </source>
</evidence>
<dbReference type="EMBL" id="CP021983">
    <property type="protein sequence ID" value="ASC70091.1"/>
    <property type="molecule type" value="Genomic_DNA"/>
</dbReference>